<evidence type="ECO:0000313" key="9">
    <source>
        <dbReference type="EMBL" id="ANU76765.1"/>
    </source>
</evidence>
<protein>
    <recommendedName>
        <fullName evidence="3">Ferredoxin</fullName>
    </recommendedName>
</protein>
<dbReference type="PANTHER" id="PTHR24960:SF79">
    <property type="entry name" value="PHOTOSYSTEM I IRON-SULFUR CENTER"/>
    <property type="match status" value="1"/>
</dbReference>
<accession>A0A1C7IAY9</accession>
<evidence type="ECO:0000256" key="6">
    <source>
        <dbReference type="ARBA" id="ARBA00023004"/>
    </source>
</evidence>
<dbReference type="InterPro" id="IPR029039">
    <property type="entry name" value="Flavoprotein-like_sf"/>
</dbReference>
<proteinExistence type="predicted"/>
<gene>
    <name evidence="9" type="ORF">A4V09_13925</name>
</gene>
<dbReference type="PROSITE" id="PS51379">
    <property type="entry name" value="4FE4S_FER_2"/>
    <property type="match status" value="2"/>
</dbReference>
<comment type="function">
    <text evidence="2">Ferredoxins are iron-sulfur proteins that transfer electrons in a wide variety of metabolic reactions.</text>
</comment>
<dbReference type="InterPro" id="IPR017900">
    <property type="entry name" value="4Fe4S_Fe_S_CS"/>
</dbReference>
<dbReference type="Proteomes" id="UP000092574">
    <property type="component" value="Chromosome"/>
</dbReference>
<dbReference type="PROSITE" id="PS00198">
    <property type="entry name" value="4FE4S_FER_1"/>
    <property type="match status" value="2"/>
</dbReference>
<dbReference type="PANTHER" id="PTHR24960">
    <property type="entry name" value="PHOTOSYSTEM I IRON-SULFUR CENTER-RELATED"/>
    <property type="match status" value="1"/>
</dbReference>
<dbReference type="AlphaFoldDB" id="A0A1C7IAY9"/>
<dbReference type="InterPro" id="IPR047964">
    <property type="entry name" value="EFR1-like"/>
</dbReference>
<keyword evidence="4" id="KW-0004">4Fe-4S</keyword>
<dbReference type="Gene3D" id="3.40.50.360">
    <property type="match status" value="1"/>
</dbReference>
<dbReference type="GO" id="GO:0046872">
    <property type="term" value="F:metal ion binding"/>
    <property type="evidence" value="ECO:0007669"/>
    <property type="project" value="UniProtKB-KW"/>
</dbReference>
<comment type="cofactor">
    <cofactor evidence="1">
        <name>[4Fe-4S] cluster</name>
        <dbReference type="ChEBI" id="CHEBI:49883"/>
    </cofactor>
</comment>
<name>A0A1C7IAY9_9FIRM</name>
<dbReference type="EMBL" id="CP015405">
    <property type="protein sequence ID" value="ANU76765.1"/>
    <property type="molecule type" value="Genomic_DNA"/>
</dbReference>
<keyword evidence="6" id="KW-0408">Iron</keyword>
<evidence type="ECO:0000256" key="2">
    <source>
        <dbReference type="ARBA" id="ARBA00003532"/>
    </source>
</evidence>
<evidence type="ECO:0000256" key="3">
    <source>
        <dbReference type="ARBA" id="ARBA00013529"/>
    </source>
</evidence>
<evidence type="ECO:0000259" key="8">
    <source>
        <dbReference type="PROSITE" id="PS51379"/>
    </source>
</evidence>
<dbReference type="Pfam" id="PF13187">
    <property type="entry name" value="Fer4_9"/>
    <property type="match status" value="1"/>
</dbReference>
<evidence type="ECO:0000256" key="5">
    <source>
        <dbReference type="ARBA" id="ARBA00022723"/>
    </source>
</evidence>
<evidence type="ECO:0000256" key="4">
    <source>
        <dbReference type="ARBA" id="ARBA00022485"/>
    </source>
</evidence>
<keyword evidence="5" id="KW-0479">Metal-binding</keyword>
<reference evidence="9" key="1">
    <citation type="submission" date="2017-04" db="EMBL/GenBank/DDBJ databases">
        <title>Complete Genome Sequences of Twelve Strains of a Stable Defined Moderately Diverse Mouse Microbiota 2 (sDMDMm2).</title>
        <authorList>
            <person name="Uchimura Y."/>
            <person name="Wyss M."/>
            <person name="Brugiroux S."/>
            <person name="Limenitakis J.P."/>
            <person name="Stecher B."/>
            <person name="McCoy K.D."/>
            <person name="Macpherson A.J."/>
        </authorList>
    </citation>
    <scope>NUCLEOTIDE SEQUENCE</scope>
    <source>
        <strain evidence="9">YL58</strain>
    </source>
</reference>
<evidence type="ECO:0000313" key="10">
    <source>
        <dbReference type="Proteomes" id="UP000092574"/>
    </source>
</evidence>
<dbReference type="Gene3D" id="3.30.70.20">
    <property type="match status" value="1"/>
</dbReference>
<organism evidence="9 10">
    <name type="scientific">Blautia pseudococcoides</name>
    <dbReference type="NCBI Taxonomy" id="1796616"/>
    <lineage>
        <taxon>Bacteria</taxon>
        <taxon>Bacillati</taxon>
        <taxon>Bacillota</taxon>
        <taxon>Clostridia</taxon>
        <taxon>Lachnospirales</taxon>
        <taxon>Lachnospiraceae</taxon>
        <taxon>Blautia</taxon>
    </lineage>
</organism>
<dbReference type="GO" id="GO:0051539">
    <property type="term" value="F:4 iron, 4 sulfur cluster binding"/>
    <property type="evidence" value="ECO:0007669"/>
    <property type="project" value="UniProtKB-KW"/>
</dbReference>
<evidence type="ECO:0000256" key="7">
    <source>
        <dbReference type="ARBA" id="ARBA00023014"/>
    </source>
</evidence>
<dbReference type="STRING" id="1796616.A4V09_13925"/>
<keyword evidence="10" id="KW-1185">Reference proteome</keyword>
<dbReference type="SUPFAM" id="SSF52218">
    <property type="entry name" value="Flavoproteins"/>
    <property type="match status" value="1"/>
</dbReference>
<sequence length="255" mass="27741">MKIYNIYFSPTGGTEKVTDILSSVWEEEKQEIDLAVFGADYKKYTFEKEDICIVGVPSYGGRVPKEALDALGRMNGRGAQAVLAAVYGNRAYDDTLLELREALTGAGFHCTAAIAAVAEHSVMRQFGTGRPDEADRAELQGFAGSIKKKLERQDREGEVKVPGNKPYRSYNGIPLKPKANKSCTKCGVCAEKCPVGAIARPNPSETDKETCISCMRCISVCPQKARGVNNIMLKAAAAKMKKTCAGRKENEIFLA</sequence>
<keyword evidence="7" id="KW-0411">Iron-sulfur</keyword>
<dbReference type="NCBIfam" id="NF038196">
    <property type="entry name" value="ferrodoxin_EFR1"/>
    <property type="match status" value="1"/>
</dbReference>
<feature type="domain" description="4Fe-4S ferredoxin-type" evidence="8">
    <location>
        <begin position="175"/>
        <end position="203"/>
    </location>
</feature>
<dbReference type="InterPro" id="IPR050157">
    <property type="entry name" value="PSI_iron-sulfur_center"/>
</dbReference>
<dbReference type="SUPFAM" id="SSF54862">
    <property type="entry name" value="4Fe-4S ferredoxins"/>
    <property type="match status" value="1"/>
</dbReference>
<dbReference type="OrthoDB" id="9813995at2"/>
<dbReference type="InterPro" id="IPR017896">
    <property type="entry name" value="4Fe4S_Fe-S-bd"/>
</dbReference>
<evidence type="ECO:0000256" key="1">
    <source>
        <dbReference type="ARBA" id="ARBA00001966"/>
    </source>
</evidence>
<dbReference type="KEGG" id="byl:A4V09_13925"/>
<dbReference type="RefSeq" id="WP_065542922.1">
    <property type="nucleotide sequence ID" value="NZ_CP015405.2"/>
</dbReference>
<feature type="domain" description="4Fe-4S ferredoxin-type" evidence="8">
    <location>
        <begin position="205"/>
        <end position="231"/>
    </location>
</feature>